<keyword evidence="2" id="KW-1185">Reference proteome</keyword>
<accession>B3R3L8</accession>
<dbReference type="NCBIfam" id="NF038353">
    <property type="entry name" value="FxLYD_dom"/>
    <property type="match status" value="1"/>
</dbReference>
<dbReference type="AlphaFoldDB" id="B3R3L8"/>
<dbReference type="KEGG" id="cti:RALTA_A0933"/>
<dbReference type="InterPro" id="IPR047676">
    <property type="entry name" value="FxLYD_dom"/>
</dbReference>
<dbReference type="Proteomes" id="UP000001692">
    <property type="component" value="Chromosome 1"/>
</dbReference>
<proteinExistence type="predicted"/>
<name>B3R3L8_CUPTR</name>
<protein>
    <submittedName>
        <fullName evidence="1">Uncharacterized protein</fullName>
    </submittedName>
</protein>
<evidence type="ECO:0000313" key="1">
    <source>
        <dbReference type="EMBL" id="CAQ68901.1"/>
    </source>
</evidence>
<dbReference type="EMBL" id="CU633749">
    <property type="protein sequence ID" value="CAQ68901.1"/>
    <property type="molecule type" value="Genomic_DNA"/>
</dbReference>
<evidence type="ECO:0000313" key="2">
    <source>
        <dbReference type="Proteomes" id="UP000001692"/>
    </source>
</evidence>
<organism evidence="1 2">
    <name type="scientific">Cupriavidus taiwanensis (strain DSM 17343 / BCRC 17206 / CCUG 44338 / CIP 107171 / LMG 19424 / R1)</name>
    <name type="common">Ralstonia taiwanensis (strain LMG 19424)</name>
    <dbReference type="NCBI Taxonomy" id="977880"/>
    <lineage>
        <taxon>Bacteria</taxon>
        <taxon>Pseudomonadati</taxon>
        <taxon>Pseudomonadota</taxon>
        <taxon>Betaproteobacteria</taxon>
        <taxon>Burkholderiales</taxon>
        <taxon>Burkholderiaceae</taxon>
        <taxon>Cupriavidus</taxon>
    </lineage>
</organism>
<dbReference type="HOGENOM" id="CLU_2329022_0_0_4"/>
<reference evidence="1 2" key="1">
    <citation type="journal article" date="2008" name="Genome Res.">
        <title>Genome sequence of the beta-rhizobium Cupriavidus taiwanensis and comparative genomics of rhizobia.</title>
        <authorList>
            <person name="Amadou C."/>
            <person name="Pascal G."/>
            <person name="Mangenot S."/>
            <person name="Glew M."/>
            <person name="Bontemps C."/>
            <person name="Capela D."/>
            <person name="Carrere S."/>
            <person name="Cruveiller S."/>
            <person name="Dossat C."/>
            <person name="Lajus A."/>
            <person name="Marchetti M."/>
            <person name="Poinsot V."/>
            <person name="Rouy Z."/>
            <person name="Servin B."/>
            <person name="Saad M."/>
            <person name="Schenowitz C."/>
            <person name="Barbe V."/>
            <person name="Batut J."/>
            <person name="Medigue C."/>
            <person name="Masson-Boivin C."/>
        </authorList>
    </citation>
    <scope>NUCLEOTIDE SEQUENCE [LARGE SCALE GENOMIC DNA]</scope>
    <source>
        <strain evidence="2">DSM 17343 / BCRC 17206 / CCUG 44338 / CIP 107171 / LMG 19424 / R1</strain>
    </source>
</reference>
<sequence>MICVPAAQAQVTSLPISSLELIRAPSGLAMVKGIMTNNSRRTTGLISVTFALYDAAGTQLGIAMANTTALEPGQSWQIQALSPYSEVATAKVVDVKAF</sequence>
<gene>
    <name evidence="1" type="ordered locus">RALTA_A0933</name>
</gene>